<dbReference type="AlphaFoldDB" id="A0A9N7Y0I7"/>
<protein>
    <submittedName>
        <fullName evidence="2">Uncharacterized protein</fullName>
    </submittedName>
</protein>
<evidence type="ECO:0000313" key="2">
    <source>
        <dbReference type="EMBL" id="CAB1413055.1"/>
    </source>
</evidence>
<accession>A0A9N7Y0I7</accession>
<keyword evidence="3" id="KW-1185">Reference proteome</keyword>
<dbReference type="EMBL" id="CADEAL010000034">
    <property type="protein sequence ID" value="CAB1413055.1"/>
    <property type="molecule type" value="Genomic_DNA"/>
</dbReference>
<gene>
    <name evidence="2" type="ORF">PLEPLA_LOCUS752</name>
</gene>
<feature type="compositionally biased region" description="Basic and acidic residues" evidence="1">
    <location>
        <begin position="43"/>
        <end position="59"/>
    </location>
</feature>
<comment type="caution">
    <text evidence="2">The sequence shown here is derived from an EMBL/GenBank/DDBJ whole genome shotgun (WGS) entry which is preliminary data.</text>
</comment>
<organism evidence="2 3">
    <name type="scientific">Pleuronectes platessa</name>
    <name type="common">European plaice</name>
    <dbReference type="NCBI Taxonomy" id="8262"/>
    <lineage>
        <taxon>Eukaryota</taxon>
        <taxon>Metazoa</taxon>
        <taxon>Chordata</taxon>
        <taxon>Craniata</taxon>
        <taxon>Vertebrata</taxon>
        <taxon>Euteleostomi</taxon>
        <taxon>Actinopterygii</taxon>
        <taxon>Neopterygii</taxon>
        <taxon>Teleostei</taxon>
        <taxon>Neoteleostei</taxon>
        <taxon>Acanthomorphata</taxon>
        <taxon>Carangaria</taxon>
        <taxon>Pleuronectiformes</taxon>
        <taxon>Pleuronectoidei</taxon>
        <taxon>Pleuronectidae</taxon>
        <taxon>Pleuronectes</taxon>
    </lineage>
</organism>
<feature type="region of interest" description="Disordered" evidence="1">
    <location>
        <begin position="28"/>
        <end position="67"/>
    </location>
</feature>
<evidence type="ECO:0000313" key="3">
    <source>
        <dbReference type="Proteomes" id="UP001153269"/>
    </source>
</evidence>
<name>A0A9N7Y0I7_PLEPL</name>
<proteinExistence type="predicted"/>
<sequence length="109" mass="11921">MQCGFLSVSAGSFPRMALPRLVCLGRGGTGRGTRTDEMPWEGRVQERKEEGKVSGKRPSEYNPKNMMPLNGTLKLSLSACKLAPGEKQGFGFDSIRLVSVAPVWHQRAV</sequence>
<dbReference type="Proteomes" id="UP001153269">
    <property type="component" value="Unassembled WGS sequence"/>
</dbReference>
<reference evidence="2" key="1">
    <citation type="submission" date="2020-03" db="EMBL/GenBank/DDBJ databases">
        <authorList>
            <person name="Weist P."/>
        </authorList>
    </citation>
    <scope>NUCLEOTIDE SEQUENCE</scope>
</reference>
<evidence type="ECO:0000256" key="1">
    <source>
        <dbReference type="SAM" id="MobiDB-lite"/>
    </source>
</evidence>